<evidence type="ECO:0000256" key="7">
    <source>
        <dbReference type="SAM" id="Phobius"/>
    </source>
</evidence>
<comment type="similarity">
    <text evidence="2">Belongs to the EamA transporter family.</text>
</comment>
<comment type="subcellular location">
    <subcellularLocation>
        <location evidence="1">Cell membrane</location>
        <topology evidence="1">Multi-pass membrane protein</topology>
    </subcellularLocation>
</comment>
<feature type="transmembrane region" description="Helical" evidence="7">
    <location>
        <begin position="36"/>
        <end position="53"/>
    </location>
</feature>
<name>A0A9D2MDY0_9FIRM</name>
<evidence type="ECO:0000313" key="10">
    <source>
        <dbReference type="Proteomes" id="UP000824211"/>
    </source>
</evidence>
<dbReference type="InterPro" id="IPR037185">
    <property type="entry name" value="EmrE-like"/>
</dbReference>
<dbReference type="PANTHER" id="PTHR42920">
    <property type="entry name" value="OS03G0707200 PROTEIN-RELATED"/>
    <property type="match status" value="1"/>
</dbReference>
<reference evidence="9" key="1">
    <citation type="journal article" date="2021" name="PeerJ">
        <title>Extensive microbial diversity within the chicken gut microbiome revealed by metagenomics and culture.</title>
        <authorList>
            <person name="Gilroy R."/>
            <person name="Ravi A."/>
            <person name="Getino M."/>
            <person name="Pursley I."/>
            <person name="Horton D.L."/>
            <person name="Alikhan N.F."/>
            <person name="Baker D."/>
            <person name="Gharbi K."/>
            <person name="Hall N."/>
            <person name="Watson M."/>
            <person name="Adriaenssens E.M."/>
            <person name="Foster-Nyarko E."/>
            <person name="Jarju S."/>
            <person name="Secka A."/>
            <person name="Antonio M."/>
            <person name="Oren A."/>
            <person name="Chaudhuri R.R."/>
            <person name="La Ragione R."/>
            <person name="Hildebrand F."/>
            <person name="Pallen M.J."/>
        </authorList>
    </citation>
    <scope>NUCLEOTIDE SEQUENCE</scope>
    <source>
        <strain evidence="9">ChiHjej9B8-13557</strain>
    </source>
</reference>
<dbReference type="InterPro" id="IPR051258">
    <property type="entry name" value="Diverse_Substrate_Transporter"/>
</dbReference>
<dbReference type="Proteomes" id="UP000824211">
    <property type="component" value="Unassembled WGS sequence"/>
</dbReference>
<dbReference type="AlphaFoldDB" id="A0A9D2MDY0"/>
<dbReference type="Pfam" id="PF00892">
    <property type="entry name" value="EamA"/>
    <property type="match status" value="2"/>
</dbReference>
<keyword evidence="6 7" id="KW-0472">Membrane</keyword>
<sequence length="287" mass="30653">MSKGKHLSIVWAILAAALYAVNAPVSKLLLRDATPAMMAAMLYLGAGIGMLLLGMARQRLKIGKNEQKLTRKDLPFAVGMIVLDIAAPICLMIGLTSTTSANASLLNNFEIVATSVIALLVFKEAIGKRLWLAIGLITLSSVILSVEDASSLHFSAGSLFVLLACVCWGFENNCTRMMSQSDPLEIVVLKGFGSGLGSLAIAFAVGEQLPPLRLILCALLLGFVSYGLSIFFYVYAQRKLGAAKTSAYYAFSPFIGVLLSLLIFQEIPSLSFWAALLIMALGAYFAA</sequence>
<proteinExistence type="inferred from homology"/>
<feature type="transmembrane region" description="Helical" evidence="7">
    <location>
        <begin position="129"/>
        <end position="146"/>
    </location>
</feature>
<feature type="transmembrane region" description="Helical" evidence="7">
    <location>
        <begin position="247"/>
        <end position="264"/>
    </location>
</feature>
<feature type="transmembrane region" description="Helical" evidence="7">
    <location>
        <begin position="74"/>
        <end position="95"/>
    </location>
</feature>
<evidence type="ECO:0000256" key="5">
    <source>
        <dbReference type="ARBA" id="ARBA00022989"/>
    </source>
</evidence>
<evidence type="ECO:0000313" key="9">
    <source>
        <dbReference type="EMBL" id="HJB58358.1"/>
    </source>
</evidence>
<evidence type="ECO:0000256" key="4">
    <source>
        <dbReference type="ARBA" id="ARBA00022692"/>
    </source>
</evidence>
<evidence type="ECO:0000256" key="6">
    <source>
        <dbReference type="ARBA" id="ARBA00023136"/>
    </source>
</evidence>
<feature type="domain" description="EamA" evidence="8">
    <location>
        <begin position="157"/>
        <end position="285"/>
    </location>
</feature>
<feature type="transmembrane region" description="Helical" evidence="7">
    <location>
        <begin position="183"/>
        <end position="206"/>
    </location>
</feature>
<accession>A0A9D2MDY0</accession>
<comment type="caution">
    <text evidence="9">The sequence shown here is derived from an EMBL/GenBank/DDBJ whole genome shotgun (WGS) entry which is preliminary data.</text>
</comment>
<evidence type="ECO:0000256" key="3">
    <source>
        <dbReference type="ARBA" id="ARBA00022475"/>
    </source>
</evidence>
<keyword evidence="4 7" id="KW-0812">Transmembrane</keyword>
<dbReference type="PANTHER" id="PTHR42920:SF11">
    <property type="entry name" value="INNER MEMBRANE PROTEIN YTFF"/>
    <property type="match status" value="1"/>
</dbReference>
<dbReference type="InterPro" id="IPR000620">
    <property type="entry name" value="EamA_dom"/>
</dbReference>
<organism evidence="9 10">
    <name type="scientific">Candidatus Faecalibacterium faecipullorum</name>
    <dbReference type="NCBI Taxonomy" id="2838578"/>
    <lineage>
        <taxon>Bacteria</taxon>
        <taxon>Bacillati</taxon>
        <taxon>Bacillota</taxon>
        <taxon>Clostridia</taxon>
        <taxon>Eubacteriales</taxon>
        <taxon>Oscillospiraceae</taxon>
        <taxon>Faecalibacterium</taxon>
    </lineage>
</organism>
<gene>
    <name evidence="9" type="ORF">H9771_01645</name>
</gene>
<feature type="domain" description="EamA" evidence="8">
    <location>
        <begin position="8"/>
        <end position="145"/>
    </location>
</feature>
<dbReference type="EMBL" id="DWXX01000031">
    <property type="protein sequence ID" value="HJB58358.1"/>
    <property type="molecule type" value="Genomic_DNA"/>
</dbReference>
<reference evidence="9" key="2">
    <citation type="submission" date="2021-04" db="EMBL/GenBank/DDBJ databases">
        <authorList>
            <person name="Gilroy R."/>
        </authorList>
    </citation>
    <scope>NUCLEOTIDE SEQUENCE</scope>
    <source>
        <strain evidence="9">ChiHjej9B8-13557</strain>
    </source>
</reference>
<keyword evidence="3" id="KW-1003">Cell membrane</keyword>
<evidence type="ECO:0000256" key="1">
    <source>
        <dbReference type="ARBA" id="ARBA00004651"/>
    </source>
</evidence>
<dbReference type="SUPFAM" id="SSF103481">
    <property type="entry name" value="Multidrug resistance efflux transporter EmrE"/>
    <property type="match status" value="2"/>
</dbReference>
<evidence type="ECO:0000259" key="8">
    <source>
        <dbReference type="Pfam" id="PF00892"/>
    </source>
</evidence>
<feature type="transmembrane region" description="Helical" evidence="7">
    <location>
        <begin position="101"/>
        <end position="122"/>
    </location>
</feature>
<protein>
    <submittedName>
        <fullName evidence="9">DMT family transporter</fullName>
    </submittedName>
</protein>
<feature type="transmembrane region" description="Helical" evidence="7">
    <location>
        <begin position="270"/>
        <end position="286"/>
    </location>
</feature>
<dbReference type="GO" id="GO:0005886">
    <property type="term" value="C:plasma membrane"/>
    <property type="evidence" value="ECO:0007669"/>
    <property type="project" value="UniProtKB-SubCell"/>
</dbReference>
<feature type="transmembrane region" description="Helical" evidence="7">
    <location>
        <begin position="152"/>
        <end position="171"/>
    </location>
</feature>
<feature type="transmembrane region" description="Helical" evidence="7">
    <location>
        <begin position="212"/>
        <end position="235"/>
    </location>
</feature>
<evidence type="ECO:0000256" key="2">
    <source>
        <dbReference type="ARBA" id="ARBA00007362"/>
    </source>
</evidence>
<keyword evidence="5 7" id="KW-1133">Transmembrane helix</keyword>